<evidence type="ECO:0000259" key="1">
    <source>
        <dbReference type="Pfam" id="PF13358"/>
    </source>
</evidence>
<evidence type="ECO:0000313" key="2">
    <source>
        <dbReference type="EMBL" id="KIM49666.1"/>
    </source>
</evidence>
<proteinExistence type="predicted"/>
<evidence type="ECO:0000313" key="3">
    <source>
        <dbReference type="Proteomes" id="UP000053424"/>
    </source>
</evidence>
<protein>
    <recommendedName>
        <fullName evidence="1">Tc1-like transposase DDE domain-containing protein</fullName>
    </recommendedName>
</protein>
<feature type="non-terminal residue" evidence="2">
    <location>
        <position position="69"/>
    </location>
</feature>
<feature type="domain" description="Tc1-like transposase DDE" evidence="1">
    <location>
        <begin position="3"/>
        <end position="66"/>
    </location>
</feature>
<dbReference type="STRING" id="686832.A0A0C3D0Q1"/>
<gene>
    <name evidence="2" type="ORF">M413DRAFT_35681</name>
</gene>
<dbReference type="OrthoDB" id="2142724at2759"/>
<dbReference type="InterPro" id="IPR038717">
    <property type="entry name" value="Tc1-like_DDE_dom"/>
</dbReference>
<organism evidence="2 3">
    <name type="scientific">Hebeloma cylindrosporum</name>
    <dbReference type="NCBI Taxonomy" id="76867"/>
    <lineage>
        <taxon>Eukaryota</taxon>
        <taxon>Fungi</taxon>
        <taxon>Dikarya</taxon>
        <taxon>Basidiomycota</taxon>
        <taxon>Agaricomycotina</taxon>
        <taxon>Agaricomycetes</taxon>
        <taxon>Agaricomycetidae</taxon>
        <taxon>Agaricales</taxon>
        <taxon>Agaricineae</taxon>
        <taxon>Hymenogastraceae</taxon>
        <taxon>Hebeloma</taxon>
    </lineage>
</organism>
<dbReference type="EMBL" id="KN831768">
    <property type="protein sequence ID" value="KIM49666.1"/>
    <property type="molecule type" value="Genomic_DNA"/>
</dbReference>
<dbReference type="Gene3D" id="3.30.420.10">
    <property type="entry name" value="Ribonuclease H-like superfamily/Ribonuclease H"/>
    <property type="match status" value="1"/>
</dbReference>
<accession>A0A0C3D0Q1</accession>
<dbReference type="HOGENOM" id="CLU_188058_0_1_1"/>
<sequence>ILPALSLDGIIALEILAKPFTAATFQDFIEGLLEQMNPWPQKNSVIIMDNASIHKSDELRNMVEARGMR</sequence>
<keyword evidence="3" id="KW-1185">Reference proteome</keyword>
<dbReference type="Proteomes" id="UP000053424">
    <property type="component" value="Unassembled WGS sequence"/>
</dbReference>
<dbReference type="GO" id="GO:0003676">
    <property type="term" value="F:nucleic acid binding"/>
    <property type="evidence" value="ECO:0007669"/>
    <property type="project" value="InterPro"/>
</dbReference>
<reference evidence="2 3" key="1">
    <citation type="submission" date="2014-04" db="EMBL/GenBank/DDBJ databases">
        <authorList>
            <consortium name="DOE Joint Genome Institute"/>
            <person name="Kuo A."/>
            <person name="Gay G."/>
            <person name="Dore J."/>
            <person name="Kohler A."/>
            <person name="Nagy L.G."/>
            <person name="Floudas D."/>
            <person name="Copeland A."/>
            <person name="Barry K.W."/>
            <person name="Cichocki N."/>
            <person name="Veneault-Fourrey C."/>
            <person name="LaButti K."/>
            <person name="Lindquist E.A."/>
            <person name="Lipzen A."/>
            <person name="Lundell T."/>
            <person name="Morin E."/>
            <person name="Murat C."/>
            <person name="Sun H."/>
            <person name="Tunlid A."/>
            <person name="Henrissat B."/>
            <person name="Grigoriev I.V."/>
            <person name="Hibbett D.S."/>
            <person name="Martin F."/>
            <person name="Nordberg H.P."/>
            <person name="Cantor M.N."/>
            <person name="Hua S.X."/>
        </authorList>
    </citation>
    <scope>NUCLEOTIDE SEQUENCE [LARGE SCALE GENOMIC DNA]</scope>
    <source>
        <strain evidence="3">h7</strain>
    </source>
</reference>
<feature type="non-terminal residue" evidence="2">
    <location>
        <position position="1"/>
    </location>
</feature>
<reference evidence="3" key="2">
    <citation type="submission" date="2015-01" db="EMBL/GenBank/DDBJ databases">
        <title>Evolutionary Origins and Diversification of the Mycorrhizal Mutualists.</title>
        <authorList>
            <consortium name="DOE Joint Genome Institute"/>
            <consortium name="Mycorrhizal Genomics Consortium"/>
            <person name="Kohler A."/>
            <person name="Kuo A."/>
            <person name="Nagy L.G."/>
            <person name="Floudas D."/>
            <person name="Copeland A."/>
            <person name="Barry K.W."/>
            <person name="Cichocki N."/>
            <person name="Veneault-Fourrey C."/>
            <person name="LaButti K."/>
            <person name="Lindquist E.A."/>
            <person name="Lipzen A."/>
            <person name="Lundell T."/>
            <person name="Morin E."/>
            <person name="Murat C."/>
            <person name="Riley R."/>
            <person name="Ohm R."/>
            <person name="Sun H."/>
            <person name="Tunlid A."/>
            <person name="Henrissat B."/>
            <person name="Grigoriev I.V."/>
            <person name="Hibbett D.S."/>
            <person name="Martin F."/>
        </authorList>
    </citation>
    <scope>NUCLEOTIDE SEQUENCE [LARGE SCALE GENOMIC DNA]</scope>
    <source>
        <strain evidence="3">h7</strain>
    </source>
</reference>
<name>A0A0C3D0Q1_HEBCY</name>
<dbReference type="Pfam" id="PF13358">
    <property type="entry name" value="DDE_3"/>
    <property type="match status" value="1"/>
</dbReference>
<dbReference type="InterPro" id="IPR036397">
    <property type="entry name" value="RNaseH_sf"/>
</dbReference>
<dbReference type="AlphaFoldDB" id="A0A0C3D0Q1"/>